<dbReference type="Proteomes" id="UP000518266">
    <property type="component" value="Unassembled WGS sequence"/>
</dbReference>
<dbReference type="EMBL" id="JAAKFY010000023">
    <property type="protein sequence ID" value="KAF3837351.1"/>
    <property type="molecule type" value="Genomic_DNA"/>
</dbReference>
<feature type="transmembrane region" description="Helical" evidence="1">
    <location>
        <begin position="46"/>
        <end position="68"/>
    </location>
</feature>
<gene>
    <name evidence="2" type="ORF">F7725_004815</name>
</gene>
<name>A0A7J5XK92_DISMA</name>
<keyword evidence="3" id="KW-1185">Reference proteome</keyword>
<evidence type="ECO:0000313" key="2">
    <source>
        <dbReference type="EMBL" id="KAF3837351.1"/>
    </source>
</evidence>
<accession>A0A7J5XK92</accession>
<evidence type="ECO:0000313" key="3">
    <source>
        <dbReference type="Proteomes" id="UP000518266"/>
    </source>
</evidence>
<dbReference type="AlphaFoldDB" id="A0A7J5XK92"/>
<proteinExistence type="predicted"/>
<keyword evidence="1" id="KW-1133">Transmembrane helix</keyword>
<keyword evidence="1" id="KW-0472">Membrane</keyword>
<reference evidence="2 3" key="1">
    <citation type="submission" date="2020-03" db="EMBL/GenBank/DDBJ databases">
        <title>Dissostichus mawsoni Genome sequencing and assembly.</title>
        <authorList>
            <person name="Park H."/>
        </authorList>
    </citation>
    <scope>NUCLEOTIDE SEQUENCE [LARGE SCALE GENOMIC DNA]</scope>
    <source>
        <strain evidence="2">DM0001</strain>
        <tissue evidence="2">Muscle</tissue>
    </source>
</reference>
<feature type="transmembrane region" description="Helical" evidence="1">
    <location>
        <begin position="80"/>
        <end position="104"/>
    </location>
</feature>
<comment type="caution">
    <text evidence="2">The sequence shown here is derived from an EMBL/GenBank/DDBJ whole genome shotgun (WGS) entry which is preliminary data.</text>
</comment>
<feature type="non-terminal residue" evidence="2">
    <location>
        <position position="107"/>
    </location>
</feature>
<keyword evidence="1" id="KW-0812">Transmembrane</keyword>
<evidence type="ECO:0000256" key="1">
    <source>
        <dbReference type="SAM" id="Phobius"/>
    </source>
</evidence>
<protein>
    <submittedName>
        <fullName evidence="2">Uncharacterized protein</fullName>
    </submittedName>
</protein>
<sequence length="107" mass="11880">MAAVFASFSSTQRSFSCFSVLFSFSKAAISLSFSNTQHCFCCWSSWFNAAISASTFLCDLWSVPYFMFRSSLLTRKTLCSISWAFTFTLISSLTSISSLLFISISTA</sequence>
<organism evidence="2 3">
    <name type="scientific">Dissostichus mawsoni</name>
    <name type="common">Antarctic cod</name>
    <dbReference type="NCBI Taxonomy" id="36200"/>
    <lineage>
        <taxon>Eukaryota</taxon>
        <taxon>Metazoa</taxon>
        <taxon>Chordata</taxon>
        <taxon>Craniata</taxon>
        <taxon>Vertebrata</taxon>
        <taxon>Euteleostomi</taxon>
        <taxon>Actinopterygii</taxon>
        <taxon>Neopterygii</taxon>
        <taxon>Teleostei</taxon>
        <taxon>Neoteleostei</taxon>
        <taxon>Acanthomorphata</taxon>
        <taxon>Eupercaria</taxon>
        <taxon>Perciformes</taxon>
        <taxon>Notothenioidei</taxon>
        <taxon>Nototheniidae</taxon>
        <taxon>Dissostichus</taxon>
    </lineage>
</organism>